<organism evidence="1">
    <name type="scientific">Pithovirus LCPAC304</name>
    <dbReference type="NCBI Taxonomy" id="2506594"/>
    <lineage>
        <taxon>Viruses</taxon>
        <taxon>Pithoviruses</taxon>
    </lineage>
</organism>
<proteinExistence type="predicted"/>
<evidence type="ECO:0000313" key="1">
    <source>
        <dbReference type="EMBL" id="QBK91786.1"/>
    </source>
</evidence>
<sequence length="71" mass="8271">MRKTYCRKIETGKSAFELDHDISTLRALITSLQKRVHVIEKELSFVPEIGETYFKAKKDFDEKAEPKDPNV</sequence>
<name>A0A481Z846_9VIRU</name>
<dbReference type="EMBL" id="MK500565">
    <property type="protein sequence ID" value="QBK91786.1"/>
    <property type="molecule type" value="Genomic_DNA"/>
</dbReference>
<gene>
    <name evidence="1" type="ORF">LCPAC304_01240</name>
</gene>
<protein>
    <submittedName>
        <fullName evidence="1">Uncharacterized protein</fullName>
    </submittedName>
</protein>
<reference evidence="1" key="1">
    <citation type="journal article" date="2019" name="MBio">
        <title>Virus Genomes from Deep Sea Sediments Expand the Ocean Megavirome and Support Independent Origins of Viral Gigantism.</title>
        <authorList>
            <person name="Backstrom D."/>
            <person name="Yutin N."/>
            <person name="Jorgensen S.L."/>
            <person name="Dharamshi J."/>
            <person name="Homa F."/>
            <person name="Zaremba-Niedwiedzka K."/>
            <person name="Spang A."/>
            <person name="Wolf Y.I."/>
            <person name="Koonin E.V."/>
            <person name="Ettema T.J."/>
        </authorList>
    </citation>
    <scope>NUCLEOTIDE SEQUENCE</scope>
</reference>
<accession>A0A481Z846</accession>